<dbReference type="PANTHER" id="PTHR36435:SF1">
    <property type="entry name" value="CAAX AMINO TERMINAL PROTEASE FAMILY PROTEIN"/>
    <property type="match status" value="1"/>
</dbReference>
<sequence>MPLLIVYSIFIHLRGMVIKSDLPSKGRPILFSIFLGIVLTLLISVASAVATVQSLGDTGIMVAQGCAFIIMAMAVTLYMRKKDRTMAIFGFKRLAGGDNKAALYYVPLCIIVFVQPVIGGLNFELSLGKVVLIVLFSLVVGYTEESIFRGIIWERLKDKGSLFYILFSSIFFGILHMANALNGRDWLSILLQIINAFLIGLILALLIEMTARILPLIIFHFMFDAMAQLTNTTITENKVFVVSVLNICYLLYGTYLALMLTRRRKANIQISF</sequence>
<feature type="transmembrane region" description="Helical" evidence="1">
    <location>
        <begin position="29"/>
        <end position="52"/>
    </location>
</feature>
<dbReference type="InterPro" id="IPR003675">
    <property type="entry name" value="Rce1/LyrA-like_dom"/>
</dbReference>
<proteinExistence type="predicted"/>
<feature type="transmembrane region" description="Helical" evidence="1">
    <location>
        <begin position="186"/>
        <end position="206"/>
    </location>
</feature>
<dbReference type="Proteomes" id="UP000838821">
    <property type="component" value="Unassembled WGS sequence"/>
</dbReference>
<feature type="transmembrane region" description="Helical" evidence="1">
    <location>
        <begin position="213"/>
        <end position="234"/>
    </location>
</feature>
<comment type="caution">
    <text evidence="3">The sequence shown here is derived from an EMBL/GenBank/DDBJ whole genome shotgun (WGS) entry which is preliminary data.</text>
</comment>
<evidence type="ECO:0000313" key="4">
    <source>
        <dbReference type="Proteomes" id="UP000838821"/>
    </source>
</evidence>
<reference evidence="3" key="1">
    <citation type="submission" date="2022-01" db="EMBL/GenBank/DDBJ databases">
        <authorList>
            <person name="Criscuolo A."/>
        </authorList>
    </citation>
    <scope>NUCLEOTIDE SEQUENCE</scope>
    <source>
        <strain evidence="3">CIP111891</strain>
    </source>
</reference>
<evidence type="ECO:0000259" key="2">
    <source>
        <dbReference type="Pfam" id="PF02517"/>
    </source>
</evidence>
<evidence type="ECO:0000313" key="3">
    <source>
        <dbReference type="EMBL" id="CAH1223340.1"/>
    </source>
</evidence>
<feature type="transmembrane region" description="Helical" evidence="1">
    <location>
        <begin position="125"/>
        <end position="142"/>
    </location>
</feature>
<feature type="transmembrane region" description="Helical" evidence="1">
    <location>
        <begin position="162"/>
        <end position="180"/>
    </location>
</feature>
<dbReference type="InterPro" id="IPR052710">
    <property type="entry name" value="CAAX_protease"/>
</dbReference>
<evidence type="ECO:0000256" key="1">
    <source>
        <dbReference type="SAM" id="Phobius"/>
    </source>
</evidence>
<accession>A0ABM9CVE6</accession>
<name>A0ABM9CVE6_9BACL</name>
<feature type="domain" description="CAAX prenyl protease 2/Lysostaphin resistance protein A-like" evidence="2">
    <location>
        <begin position="129"/>
        <end position="226"/>
    </location>
</feature>
<dbReference type="Pfam" id="PF02517">
    <property type="entry name" value="Rce1-like"/>
    <property type="match status" value="1"/>
</dbReference>
<protein>
    <recommendedName>
        <fullName evidence="2">CAAX prenyl protease 2/Lysostaphin resistance protein A-like domain-containing protein</fullName>
    </recommendedName>
</protein>
<keyword evidence="1" id="KW-0472">Membrane</keyword>
<feature type="transmembrane region" description="Helical" evidence="1">
    <location>
        <begin position="58"/>
        <end position="80"/>
    </location>
</feature>
<keyword evidence="1" id="KW-0812">Transmembrane</keyword>
<dbReference type="PANTHER" id="PTHR36435">
    <property type="entry name" value="SLR1288 PROTEIN"/>
    <property type="match status" value="1"/>
</dbReference>
<dbReference type="EMBL" id="CAKMMW010000022">
    <property type="protein sequence ID" value="CAH1223340.1"/>
    <property type="molecule type" value="Genomic_DNA"/>
</dbReference>
<organism evidence="3 4">
    <name type="scientific">Paenibacillus allorhizoplanae</name>
    <dbReference type="NCBI Taxonomy" id="2905648"/>
    <lineage>
        <taxon>Bacteria</taxon>
        <taxon>Bacillati</taxon>
        <taxon>Bacillota</taxon>
        <taxon>Bacilli</taxon>
        <taxon>Bacillales</taxon>
        <taxon>Paenibacillaceae</taxon>
        <taxon>Paenibacillus</taxon>
    </lineage>
</organism>
<feature type="transmembrane region" description="Helical" evidence="1">
    <location>
        <begin position="101"/>
        <end position="119"/>
    </location>
</feature>
<gene>
    <name evidence="3" type="ORF">PAECIP111891_05500</name>
</gene>
<keyword evidence="1" id="KW-1133">Transmembrane helix</keyword>
<keyword evidence="4" id="KW-1185">Reference proteome</keyword>
<dbReference type="RefSeq" id="WP_236291627.1">
    <property type="nucleotide sequence ID" value="NZ_CAKMMW010000022.1"/>
</dbReference>
<feature type="transmembrane region" description="Helical" evidence="1">
    <location>
        <begin position="240"/>
        <end position="260"/>
    </location>
</feature>